<feature type="region of interest" description="Disordered" evidence="1">
    <location>
        <begin position="1"/>
        <end position="72"/>
    </location>
</feature>
<dbReference type="Proteomes" id="UP000694422">
    <property type="component" value="Unplaced"/>
</dbReference>
<evidence type="ECO:0000313" key="2">
    <source>
        <dbReference type="Ensembl" id="ENSSDAP00000017744.1"/>
    </source>
</evidence>
<reference evidence="2" key="2">
    <citation type="submission" date="2025-09" db="UniProtKB">
        <authorList>
            <consortium name="Ensembl"/>
        </authorList>
    </citation>
    <scope>IDENTIFICATION</scope>
</reference>
<keyword evidence="3" id="KW-1185">Reference proteome</keyword>
<name>A0A8C9Q428_SPEDA</name>
<accession>A0A8C9Q428</accession>
<protein>
    <recommendedName>
        <fullName evidence="4">Tumor necrosis factor alpha-induced protein 2</fullName>
    </recommendedName>
</protein>
<dbReference type="AlphaFoldDB" id="A0A8C9Q428"/>
<proteinExistence type="predicted"/>
<evidence type="ECO:0008006" key="4">
    <source>
        <dbReference type="Google" id="ProtNLM"/>
    </source>
</evidence>
<organism evidence="2 3">
    <name type="scientific">Spermophilus dauricus</name>
    <name type="common">Daurian ground squirrel</name>
    <dbReference type="NCBI Taxonomy" id="99837"/>
    <lineage>
        <taxon>Eukaryota</taxon>
        <taxon>Metazoa</taxon>
        <taxon>Chordata</taxon>
        <taxon>Craniata</taxon>
        <taxon>Vertebrata</taxon>
        <taxon>Euteleostomi</taxon>
        <taxon>Mammalia</taxon>
        <taxon>Eutheria</taxon>
        <taxon>Euarchontoglires</taxon>
        <taxon>Glires</taxon>
        <taxon>Rodentia</taxon>
        <taxon>Sciuromorpha</taxon>
        <taxon>Sciuridae</taxon>
        <taxon>Xerinae</taxon>
        <taxon>Marmotini</taxon>
        <taxon>Spermophilus</taxon>
    </lineage>
</organism>
<dbReference type="Ensembl" id="ENSSDAT00000020265.1">
    <property type="protein sequence ID" value="ENSSDAP00000017744.1"/>
    <property type="gene ID" value="ENSSDAG00000016174.1"/>
</dbReference>
<evidence type="ECO:0000256" key="1">
    <source>
        <dbReference type="SAM" id="MobiDB-lite"/>
    </source>
</evidence>
<sequence length="95" mass="9991">MSEASSEDLVPPPQAVVAPDQEQQEAAKKKKPTVLSNMFSIFTKGKKKRGQPSLVEPPLVPESKPGLDGPIPTGRLGLWLGLGPPAPASRGSPLQ</sequence>
<reference evidence="2" key="1">
    <citation type="submission" date="2025-08" db="UniProtKB">
        <authorList>
            <consortium name="Ensembl"/>
        </authorList>
    </citation>
    <scope>IDENTIFICATION</scope>
</reference>
<evidence type="ECO:0000313" key="3">
    <source>
        <dbReference type="Proteomes" id="UP000694422"/>
    </source>
</evidence>